<evidence type="ECO:0000313" key="3">
    <source>
        <dbReference type="Proteomes" id="UP001595962"/>
    </source>
</evidence>
<dbReference type="Proteomes" id="UP001595962">
    <property type="component" value="Unassembled WGS sequence"/>
</dbReference>
<accession>A0ABV9JKZ5</accession>
<organism evidence="2 3">
    <name type="scientific">Rheinheimera marina</name>
    <dbReference type="NCBI Taxonomy" id="1774958"/>
    <lineage>
        <taxon>Bacteria</taxon>
        <taxon>Pseudomonadati</taxon>
        <taxon>Pseudomonadota</taxon>
        <taxon>Gammaproteobacteria</taxon>
        <taxon>Chromatiales</taxon>
        <taxon>Chromatiaceae</taxon>
        <taxon>Rheinheimera</taxon>
    </lineage>
</organism>
<comment type="caution">
    <text evidence="2">The sequence shown here is derived from an EMBL/GenBank/DDBJ whole genome shotgun (WGS) entry which is preliminary data.</text>
</comment>
<evidence type="ECO:0000259" key="1">
    <source>
        <dbReference type="Pfam" id="PF10881"/>
    </source>
</evidence>
<dbReference type="EMBL" id="JBHSGB010000006">
    <property type="protein sequence ID" value="MFC4654938.1"/>
    <property type="molecule type" value="Genomic_DNA"/>
</dbReference>
<sequence>MELVLLLLVVLVVAAALLASRFMQHGNPFPVSRKATLFTQVERNFMLLLEQAVNGEYKIMNRVKMLDLLDFKQNTDSKSRRAAMLKMNAKYLDFVLCDPKDMTIVAVIDLVNNNSKDGHKAAPDWFVSGALEAAGLPYIRMKVRTDYSLADIQAGLAAKIGKNLPKPDPLLKGHVKKGPTRPVRPLTPVLSPNQIKAQSTALIH</sequence>
<dbReference type="Pfam" id="PF10881">
    <property type="entry name" value="DUF2726"/>
    <property type="match status" value="1"/>
</dbReference>
<dbReference type="InterPro" id="IPR024402">
    <property type="entry name" value="DUF2726"/>
</dbReference>
<name>A0ABV9JKZ5_9GAMM</name>
<dbReference type="RefSeq" id="WP_377333126.1">
    <property type="nucleotide sequence ID" value="NZ_JBHSGB010000006.1"/>
</dbReference>
<evidence type="ECO:0000313" key="2">
    <source>
        <dbReference type="EMBL" id="MFC4654938.1"/>
    </source>
</evidence>
<reference evidence="3" key="1">
    <citation type="journal article" date="2019" name="Int. J. Syst. Evol. Microbiol.">
        <title>The Global Catalogue of Microorganisms (GCM) 10K type strain sequencing project: providing services to taxonomists for standard genome sequencing and annotation.</title>
        <authorList>
            <consortium name="The Broad Institute Genomics Platform"/>
            <consortium name="The Broad Institute Genome Sequencing Center for Infectious Disease"/>
            <person name="Wu L."/>
            <person name="Ma J."/>
        </authorList>
    </citation>
    <scope>NUCLEOTIDE SEQUENCE [LARGE SCALE GENOMIC DNA]</scope>
    <source>
        <strain evidence="3">DT28</strain>
    </source>
</reference>
<feature type="domain" description="DUF2726" evidence="1">
    <location>
        <begin position="35"/>
        <end position="156"/>
    </location>
</feature>
<proteinExistence type="predicted"/>
<keyword evidence="3" id="KW-1185">Reference proteome</keyword>
<gene>
    <name evidence="2" type="ORF">ACFO3I_07930</name>
</gene>
<protein>
    <submittedName>
        <fullName evidence="2">DUF2726 domain-containing protein</fullName>
    </submittedName>
</protein>